<dbReference type="Gene3D" id="3.40.190.10">
    <property type="entry name" value="Periplasmic binding protein-like II"/>
    <property type="match status" value="2"/>
</dbReference>
<comment type="caution">
    <text evidence="2">The sequence shown here is derived from an EMBL/GenBank/DDBJ whole genome shotgun (WGS) entry which is preliminary data.</text>
</comment>
<evidence type="ECO:0000256" key="1">
    <source>
        <dbReference type="SAM" id="Phobius"/>
    </source>
</evidence>
<keyword evidence="1" id="KW-0812">Transmembrane</keyword>
<evidence type="ECO:0008006" key="4">
    <source>
        <dbReference type="Google" id="ProtNLM"/>
    </source>
</evidence>
<reference evidence="2 3" key="1">
    <citation type="submission" date="2018-05" db="EMBL/GenBank/DDBJ databases">
        <title>Rhodoferax soyangensis sp.nov., isolated from an oligotrophic freshwater lake.</title>
        <authorList>
            <person name="Park M."/>
        </authorList>
    </citation>
    <scope>NUCLEOTIDE SEQUENCE [LARGE SCALE GENOMIC DNA]</scope>
    <source>
        <strain evidence="2 3">IMCC26218</strain>
    </source>
</reference>
<dbReference type="Pfam" id="PF16868">
    <property type="entry name" value="NMT1_3"/>
    <property type="match status" value="1"/>
</dbReference>
<organism evidence="2 3">
    <name type="scientific">Rhodoferax lacus</name>
    <dbReference type="NCBI Taxonomy" id="2184758"/>
    <lineage>
        <taxon>Bacteria</taxon>
        <taxon>Pseudomonadati</taxon>
        <taxon>Pseudomonadota</taxon>
        <taxon>Betaproteobacteria</taxon>
        <taxon>Burkholderiales</taxon>
        <taxon>Comamonadaceae</taxon>
        <taxon>Rhodoferax</taxon>
    </lineage>
</organism>
<evidence type="ECO:0000313" key="2">
    <source>
        <dbReference type="EMBL" id="RFO98575.1"/>
    </source>
</evidence>
<dbReference type="AlphaFoldDB" id="A0A3E1RGR6"/>
<keyword evidence="1" id="KW-1133">Transmembrane helix</keyword>
<accession>A0A3E1RGR6</accession>
<proteinExistence type="predicted"/>
<dbReference type="RefSeq" id="WP_117173313.1">
    <property type="nucleotide sequence ID" value="NZ_QFZK01000001.1"/>
</dbReference>
<sequence length="440" mass="48754">MGQTIAWIRRFSWRDALVSALPVALLLAAAVWAALHFIDPAPRMNVVIATGSEDSAYLEFAKSYAKLLAEDGVTLDVQTTGGSMDNIKRLRDPEDSARVAFLQDGLSDTEESRASDSDVDLVSLGAVSYDPIWIFYRSKTVQTRLSALLGKRIGVGNKGTGTQVLALRLLKAHGIDESNSRLVYTDRAQARQQLQDGTLDAAFFIGAPESPLVRALVAYPGIRVMNLDQAEAIARQFPYLHPLVLPHGAMDLAGNVPVRDLHLLATTTTVVVTRNLHPAIVALLMKALQTTHANAALLNAPHTFPAAKDSDFPLSKDAEHFYQSGPPFLQRYLPFWLATLVDRAALAIIPLLAIMVPVFRAAPALYGWRIRRRIYRWYGELKYLEIQAQSQQPDASREDLQKQLDSIESKVTNAVIPLAFSEHAYVLKEHIDLVRRKFRS</sequence>
<name>A0A3E1RGR6_9BURK</name>
<dbReference type="Proteomes" id="UP000260665">
    <property type="component" value="Unassembled WGS sequence"/>
</dbReference>
<dbReference type="PANTHER" id="PTHR42941:SF1">
    <property type="entry name" value="SLL1037 PROTEIN"/>
    <property type="match status" value="1"/>
</dbReference>
<dbReference type="InterPro" id="IPR011852">
    <property type="entry name" value="TRAP_TAXI"/>
</dbReference>
<keyword evidence="1" id="KW-0472">Membrane</keyword>
<dbReference type="NCBIfam" id="TIGR02122">
    <property type="entry name" value="TRAP_TAXI"/>
    <property type="match status" value="1"/>
</dbReference>
<protein>
    <recommendedName>
        <fullName evidence="4">C4-dicarboxylate ABC transporter substrate-binding protein</fullName>
    </recommendedName>
</protein>
<keyword evidence="3" id="KW-1185">Reference proteome</keyword>
<dbReference type="EMBL" id="QFZK01000001">
    <property type="protein sequence ID" value="RFO98575.1"/>
    <property type="molecule type" value="Genomic_DNA"/>
</dbReference>
<dbReference type="PANTHER" id="PTHR42941">
    <property type="entry name" value="SLL1037 PROTEIN"/>
    <property type="match status" value="1"/>
</dbReference>
<evidence type="ECO:0000313" key="3">
    <source>
        <dbReference type="Proteomes" id="UP000260665"/>
    </source>
</evidence>
<dbReference type="OrthoDB" id="237270at2"/>
<gene>
    <name evidence="2" type="ORF">DIC66_01430</name>
</gene>
<feature type="transmembrane region" description="Helical" evidence="1">
    <location>
        <begin position="344"/>
        <end position="368"/>
    </location>
</feature>
<dbReference type="SUPFAM" id="SSF53850">
    <property type="entry name" value="Periplasmic binding protein-like II"/>
    <property type="match status" value="1"/>
</dbReference>